<comment type="caution">
    <text evidence="1">The sequence shown here is derived from an EMBL/GenBank/DDBJ whole genome shotgun (WGS) entry which is preliminary data.</text>
</comment>
<keyword evidence="2" id="KW-1185">Reference proteome</keyword>
<dbReference type="EMBL" id="JBJURJ010000001">
    <property type="protein sequence ID" value="MFM9327059.1"/>
    <property type="molecule type" value="Genomic_DNA"/>
</dbReference>
<reference evidence="1" key="1">
    <citation type="submission" date="2024-12" db="EMBL/GenBank/DDBJ databases">
        <authorList>
            <person name="Wu N."/>
        </authorList>
    </citation>
    <scope>NUCLEOTIDE SEQUENCE</scope>
    <source>
        <strain evidence="1">P15</strain>
    </source>
</reference>
<evidence type="ECO:0000313" key="2">
    <source>
        <dbReference type="Proteomes" id="UP001631969"/>
    </source>
</evidence>
<name>A0ACC7NUN0_9BACL</name>
<gene>
    <name evidence="1" type="ORF">ACI1P1_01985</name>
</gene>
<organism evidence="1 2">
    <name type="scientific">Paenibacillus mesotrionivorans</name>
    <dbReference type="NCBI Taxonomy" id="3160968"/>
    <lineage>
        <taxon>Bacteria</taxon>
        <taxon>Bacillati</taxon>
        <taxon>Bacillota</taxon>
        <taxon>Bacilli</taxon>
        <taxon>Bacillales</taxon>
        <taxon>Paenibacillaceae</taxon>
        <taxon>Paenibacillus</taxon>
    </lineage>
</organism>
<accession>A0ACC7NUN0</accession>
<evidence type="ECO:0000313" key="1">
    <source>
        <dbReference type="EMBL" id="MFM9327059.1"/>
    </source>
</evidence>
<dbReference type="Proteomes" id="UP001631969">
    <property type="component" value="Unassembled WGS sequence"/>
</dbReference>
<sequence>MEELVKIREVALKYDITARTLRYYEDMGLLASVRSGDYAYRMYDGQALKRLEQILVLRKLNISVKDISRIFSSPGTEVLMEVLSGKVAGIDGEMALLQELKEIVLEFIRLIEGSPFPDAGDIRLLFEKAKGMEGQLVAASLDEDQPETVTRMLEVTEKLERLPDVRVIKLPPVKMACSGEAELEVFDRWFSAIDTRHYLTPRDFMWFNTRTNRFEWLFALTHGMEDTGGFEVISFPGGLYAVASAIDGDEIPKVNALIHKWVDQNEHFEVSTSANDPHERYDMGHIFTPKVFKECTGYHMMDLFVPIVLRQPARS</sequence>
<protein>
    <submittedName>
        <fullName evidence="1">MerR family transcriptional regulator</fullName>
    </submittedName>
</protein>
<proteinExistence type="predicted"/>